<feature type="compositionally biased region" description="Low complexity" evidence="1">
    <location>
        <begin position="9"/>
        <end position="20"/>
    </location>
</feature>
<evidence type="ECO:0000256" key="1">
    <source>
        <dbReference type="SAM" id="MobiDB-lite"/>
    </source>
</evidence>
<gene>
    <name evidence="2" type="ORF">MPOL1434_LOCUS11174</name>
</gene>
<organism evidence="2">
    <name type="scientific">Minutocellus polymorphus</name>
    <dbReference type="NCBI Taxonomy" id="265543"/>
    <lineage>
        <taxon>Eukaryota</taxon>
        <taxon>Sar</taxon>
        <taxon>Stramenopiles</taxon>
        <taxon>Ochrophyta</taxon>
        <taxon>Bacillariophyta</taxon>
        <taxon>Mediophyceae</taxon>
        <taxon>Cymatosirophycidae</taxon>
        <taxon>Cymatosirales</taxon>
        <taxon>Cymatosiraceae</taxon>
        <taxon>Minutocellus</taxon>
    </lineage>
</organism>
<name>A0A7S0B1P6_9STRA</name>
<protein>
    <submittedName>
        <fullName evidence="2">Uncharacterized protein</fullName>
    </submittedName>
</protein>
<accession>A0A7S0B1P6</accession>
<evidence type="ECO:0000313" key="2">
    <source>
        <dbReference type="EMBL" id="CAD8380727.1"/>
    </source>
</evidence>
<sequence>MSFEGDVAMSNRTSSSMRSTPLNRRSYFACLSHFYWVTKEEGSGAGRAPRRPRRVGLDSFKCQEPMRPQKLYLKYRRIHTNESGLQVFQKYISTLILLAS</sequence>
<dbReference type="AlphaFoldDB" id="A0A7S0B1P6"/>
<dbReference type="EMBL" id="HBEJ01019183">
    <property type="protein sequence ID" value="CAD8380727.1"/>
    <property type="molecule type" value="Transcribed_RNA"/>
</dbReference>
<reference evidence="2" key="1">
    <citation type="submission" date="2021-01" db="EMBL/GenBank/DDBJ databases">
        <authorList>
            <person name="Corre E."/>
            <person name="Pelletier E."/>
            <person name="Niang G."/>
            <person name="Scheremetjew M."/>
            <person name="Finn R."/>
            <person name="Kale V."/>
            <person name="Holt S."/>
            <person name="Cochrane G."/>
            <person name="Meng A."/>
            <person name="Brown T."/>
            <person name="Cohen L."/>
        </authorList>
    </citation>
    <scope>NUCLEOTIDE SEQUENCE</scope>
    <source>
        <strain evidence="2">CCMP3303</strain>
    </source>
</reference>
<feature type="region of interest" description="Disordered" evidence="1">
    <location>
        <begin position="1"/>
        <end position="20"/>
    </location>
</feature>
<proteinExistence type="predicted"/>